<dbReference type="GO" id="GO:0009243">
    <property type="term" value="P:O antigen biosynthetic process"/>
    <property type="evidence" value="ECO:0007669"/>
    <property type="project" value="UniProtKB-UniPathway"/>
</dbReference>
<keyword evidence="6" id="KW-0560">Oxidoreductase</keyword>
<dbReference type="PANTHER" id="PTHR10491:SF4">
    <property type="entry name" value="METHIONINE ADENOSYLTRANSFERASE 2 SUBUNIT BETA"/>
    <property type="match status" value="1"/>
</dbReference>
<dbReference type="AlphaFoldDB" id="A0A2G6PE10"/>
<evidence type="ECO:0000256" key="6">
    <source>
        <dbReference type="RuleBase" id="RU364082"/>
    </source>
</evidence>
<dbReference type="InterPro" id="IPR005913">
    <property type="entry name" value="dTDP_dehydrorham_reduct"/>
</dbReference>
<dbReference type="InterPro" id="IPR029903">
    <property type="entry name" value="RmlD-like-bd"/>
</dbReference>
<dbReference type="UniPathway" id="UPA00281"/>
<evidence type="ECO:0000256" key="1">
    <source>
        <dbReference type="ARBA" id="ARBA00004781"/>
    </source>
</evidence>
<sequence>MRIAVIGAKGQVGWELVRRASGLNHTVLAWDQEKLDITDANAVDYALSASGADVVINAAAYTAVDKAEQEPERAFAVNREGVIHLAATCQRLSLPLLHISTDYVFDGTKPDPYIESDAVAPLGIYGQSKLAGDQAVQRLLARHLILRVSWVFGIHGNNFVKTMLKLAREREELRVVADQWGCPTYAADIADTLLTLAGRIVEIDKHNTWGTYHYCGTPATTWHGFASAIIGLARRRESLAVRTITAIDTVDYPTPATRPANSVLDSGRITECFGIQPRPWQDGLAALLAAV</sequence>
<evidence type="ECO:0000313" key="8">
    <source>
        <dbReference type="EMBL" id="PIE82791.1"/>
    </source>
</evidence>
<dbReference type="CDD" id="cd05254">
    <property type="entry name" value="dTDP_HR_like_SDR_e"/>
    <property type="match status" value="1"/>
</dbReference>
<dbReference type="UniPathway" id="UPA00124"/>
<dbReference type="GO" id="GO:0019305">
    <property type="term" value="P:dTDP-rhamnose biosynthetic process"/>
    <property type="evidence" value="ECO:0007669"/>
    <property type="project" value="UniProtKB-UniPathway"/>
</dbReference>
<proteinExistence type="inferred from homology"/>
<name>A0A2G6PE10_9GAMM</name>
<dbReference type="Pfam" id="PF04321">
    <property type="entry name" value="RmlD_sub_bind"/>
    <property type="match status" value="1"/>
</dbReference>
<dbReference type="InterPro" id="IPR036291">
    <property type="entry name" value="NAD(P)-bd_dom_sf"/>
</dbReference>
<dbReference type="Gene3D" id="3.40.50.720">
    <property type="entry name" value="NAD(P)-binding Rossmann-like Domain"/>
    <property type="match status" value="1"/>
</dbReference>
<evidence type="ECO:0000259" key="7">
    <source>
        <dbReference type="Pfam" id="PF04321"/>
    </source>
</evidence>
<dbReference type="SUPFAM" id="SSF51735">
    <property type="entry name" value="NAD(P)-binding Rossmann-fold domains"/>
    <property type="match status" value="1"/>
</dbReference>
<reference evidence="8 9" key="1">
    <citation type="submission" date="2017-10" db="EMBL/GenBank/DDBJ databases">
        <title>Novel microbial diversity and functional potential in the marine mammal oral microbiome.</title>
        <authorList>
            <person name="Dudek N.K."/>
            <person name="Sun C.L."/>
            <person name="Burstein D."/>
            <person name="Kantor R.S."/>
            <person name="Aliaga Goltsman D.S."/>
            <person name="Bik E.M."/>
            <person name="Thomas B.C."/>
            <person name="Banfield J.F."/>
            <person name="Relman D.A."/>
        </authorList>
    </citation>
    <scope>NUCLEOTIDE SEQUENCE [LARGE SCALE GENOMIC DNA]</scope>
    <source>
        <strain evidence="8">DOLJORAL78_50_517</strain>
    </source>
</reference>
<dbReference type="NCBIfam" id="TIGR01214">
    <property type="entry name" value="rmlD"/>
    <property type="match status" value="1"/>
</dbReference>
<comment type="cofactor">
    <cofactor evidence="6">
        <name>Mg(2+)</name>
        <dbReference type="ChEBI" id="CHEBI:18420"/>
    </cofactor>
    <text evidence="6">Binds 1 Mg(2+) ion per monomer.</text>
</comment>
<dbReference type="EMBL" id="PDTV01000012">
    <property type="protein sequence ID" value="PIE82791.1"/>
    <property type="molecule type" value="Genomic_DNA"/>
</dbReference>
<dbReference type="Proteomes" id="UP000229278">
    <property type="component" value="Unassembled WGS sequence"/>
</dbReference>
<evidence type="ECO:0000256" key="4">
    <source>
        <dbReference type="ARBA" id="ARBA00017099"/>
    </source>
</evidence>
<comment type="similarity">
    <text evidence="2 6">Belongs to the dTDP-4-dehydrorhamnose reductase family.</text>
</comment>
<feature type="domain" description="RmlD-like substrate binding" evidence="7">
    <location>
        <begin position="1"/>
        <end position="290"/>
    </location>
</feature>
<dbReference type="GO" id="GO:0008831">
    <property type="term" value="F:dTDP-4-dehydrorhamnose reductase activity"/>
    <property type="evidence" value="ECO:0007669"/>
    <property type="project" value="UniProtKB-EC"/>
</dbReference>
<dbReference type="PANTHER" id="PTHR10491">
    <property type="entry name" value="DTDP-4-DEHYDRORHAMNOSE REDUCTASE"/>
    <property type="match status" value="1"/>
</dbReference>
<evidence type="ECO:0000256" key="2">
    <source>
        <dbReference type="ARBA" id="ARBA00010944"/>
    </source>
</evidence>
<comment type="function">
    <text evidence="6">Catalyzes the reduction of dTDP-6-deoxy-L-lyxo-4-hexulose to yield dTDP-L-rhamnose.</text>
</comment>
<comment type="pathway">
    <text evidence="1 6">Carbohydrate biosynthesis; dTDP-L-rhamnose biosynthesis.</text>
</comment>
<protein>
    <recommendedName>
        <fullName evidence="4 6">dTDP-4-dehydrorhamnose reductase</fullName>
        <ecNumber evidence="3 6">1.1.1.133</ecNumber>
    </recommendedName>
</protein>
<comment type="caution">
    <text evidence="8">The sequence shown here is derived from an EMBL/GenBank/DDBJ whole genome shotgun (WGS) entry which is preliminary data.</text>
</comment>
<evidence type="ECO:0000256" key="5">
    <source>
        <dbReference type="ARBA" id="ARBA00048200"/>
    </source>
</evidence>
<keyword evidence="6" id="KW-0521">NADP</keyword>
<accession>A0A2G6PE10</accession>
<organism evidence="8 9">
    <name type="scientific">Candidatus Contendibacter odensensis</name>
    <dbReference type="NCBI Taxonomy" id="1400860"/>
    <lineage>
        <taxon>Bacteria</taxon>
        <taxon>Pseudomonadati</taxon>
        <taxon>Pseudomonadota</taxon>
        <taxon>Gammaproteobacteria</taxon>
        <taxon>Candidatus Competibacteraceae</taxon>
        <taxon>Candidatus Contendibacter</taxon>
    </lineage>
</organism>
<evidence type="ECO:0000256" key="3">
    <source>
        <dbReference type="ARBA" id="ARBA00012929"/>
    </source>
</evidence>
<dbReference type="EC" id="1.1.1.133" evidence="3 6"/>
<comment type="catalytic activity">
    <reaction evidence="5 6">
        <text>dTDP-beta-L-rhamnose + NADP(+) = dTDP-4-dehydro-beta-L-rhamnose + NADPH + H(+)</text>
        <dbReference type="Rhea" id="RHEA:21796"/>
        <dbReference type="ChEBI" id="CHEBI:15378"/>
        <dbReference type="ChEBI" id="CHEBI:57510"/>
        <dbReference type="ChEBI" id="CHEBI:57783"/>
        <dbReference type="ChEBI" id="CHEBI:58349"/>
        <dbReference type="ChEBI" id="CHEBI:62830"/>
        <dbReference type="EC" id="1.1.1.133"/>
    </reaction>
</comment>
<evidence type="ECO:0000313" key="9">
    <source>
        <dbReference type="Proteomes" id="UP000229278"/>
    </source>
</evidence>
<gene>
    <name evidence="8" type="primary">rfbD</name>
    <name evidence="8" type="ORF">CSA09_05110</name>
</gene>
<dbReference type="Gene3D" id="3.90.25.10">
    <property type="entry name" value="UDP-galactose 4-epimerase, domain 1"/>
    <property type="match status" value="1"/>
</dbReference>